<comment type="pathway">
    <text evidence="2">Lipid metabolism; prostaglandin biosynthesis.</text>
</comment>
<evidence type="ECO:0000256" key="13">
    <source>
        <dbReference type="ARBA" id="ARBA00050342"/>
    </source>
</evidence>
<dbReference type="InterPro" id="IPR018170">
    <property type="entry name" value="Aldo/ket_reductase_CS"/>
</dbReference>
<dbReference type="FunFam" id="3.20.20.100:FF:000015">
    <property type="entry name" value="Oxidoreductase, aldo/keto reductase family"/>
    <property type="match status" value="1"/>
</dbReference>
<evidence type="ECO:0000256" key="16">
    <source>
        <dbReference type="ARBA" id="ARBA00079905"/>
    </source>
</evidence>
<evidence type="ECO:0000259" key="20">
    <source>
        <dbReference type="Pfam" id="PF00248"/>
    </source>
</evidence>
<gene>
    <name evidence="21" type="ORF">TraAM80_06105</name>
</gene>
<evidence type="ECO:0000256" key="14">
    <source>
        <dbReference type="ARBA" id="ARBA00056155"/>
    </source>
</evidence>
<feature type="active site" description="Proton donor" evidence="17">
    <location>
        <position position="52"/>
    </location>
</feature>
<evidence type="ECO:0000256" key="19">
    <source>
        <dbReference type="PIRSR" id="PIRSR000097-3"/>
    </source>
</evidence>
<keyword evidence="22" id="KW-1185">Reference proteome</keyword>
<evidence type="ECO:0000256" key="10">
    <source>
        <dbReference type="ARBA" id="ARBA00023002"/>
    </source>
</evidence>
<keyword evidence="6" id="KW-0444">Lipid biosynthesis</keyword>
<keyword evidence="11" id="KW-0443">Lipid metabolism</keyword>
<dbReference type="OMA" id="PRIHLGV"/>
<evidence type="ECO:0000256" key="3">
    <source>
        <dbReference type="ARBA" id="ARBA00007905"/>
    </source>
</evidence>
<organism evidence="21 22">
    <name type="scientific">Trypanosoma rangeli</name>
    <dbReference type="NCBI Taxonomy" id="5698"/>
    <lineage>
        <taxon>Eukaryota</taxon>
        <taxon>Discoba</taxon>
        <taxon>Euglenozoa</taxon>
        <taxon>Kinetoplastea</taxon>
        <taxon>Metakinetoplastina</taxon>
        <taxon>Trypanosomatida</taxon>
        <taxon>Trypanosomatidae</taxon>
        <taxon>Trypanosoma</taxon>
        <taxon>Herpetosoma</taxon>
    </lineage>
</organism>
<comment type="similarity">
    <text evidence="3">Belongs to the aldo/keto reductase family.</text>
</comment>
<evidence type="ECO:0000256" key="17">
    <source>
        <dbReference type="PIRSR" id="PIRSR000097-1"/>
    </source>
</evidence>
<dbReference type="GO" id="GO:0005737">
    <property type="term" value="C:cytoplasm"/>
    <property type="evidence" value="ECO:0007669"/>
    <property type="project" value="UniProtKB-SubCell"/>
</dbReference>
<keyword evidence="5" id="KW-0644">Prostaglandin metabolism</keyword>
<dbReference type="PIRSF" id="PIRSF000097">
    <property type="entry name" value="AKR"/>
    <property type="match status" value="1"/>
</dbReference>
<dbReference type="PRINTS" id="PR00069">
    <property type="entry name" value="ALDKETRDTASE"/>
</dbReference>
<dbReference type="InterPro" id="IPR020471">
    <property type="entry name" value="AKR"/>
</dbReference>
<dbReference type="GO" id="GO:0016616">
    <property type="term" value="F:oxidoreductase activity, acting on the CH-OH group of donors, NAD or NADP as acceptor"/>
    <property type="evidence" value="ECO:0007669"/>
    <property type="project" value="UniProtKB-ARBA"/>
</dbReference>
<dbReference type="GO" id="GO:0006633">
    <property type="term" value="P:fatty acid biosynthetic process"/>
    <property type="evidence" value="ECO:0007669"/>
    <property type="project" value="UniProtKB-KW"/>
</dbReference>
<accession>A0A422NBS6</accession>
<dbReference type="EMBL" id="MKGL01000214">
    <property type="protein sequence ID" value="RNF02902.1"/>
    <property type="molecule type" value="Genomic_DNA"/>
</dbReference>
<evidence type="ECO:0000256" key="7">
    <source>
        <dbReference type="ARBA" id="ARBA00022585"/>
    </source>
</evidence>
<reference evidence="21 22" key="1">
    <citation type="journal article" date="2018" name="BMC Genomics">
        <title>Genomic comparison of Trypanosoma conorhini and Trypanosoma rangeli to Trypanosoma cruzi strains of high and low virulence.</title>
        <authorList>
            <person name="Bradwell K.R."/>
            <person name="Koparde V.N."/>
            <person name="Matveyev A.V."/>
            <person name="Serrano M.G."/>
            <person name="Alves J.M."/>
            <person name="Parikh H."/>
            <person name="Huang B."/>
            <person name="Lee V."/>
            <person name="Espinosa-Alvarez O."/>
            <person name="Ortiz P.A."/>
            <person name="Costa-Martins A.G."/>
            <person name="Teixeira M.M."/>
            <person name="Buck G.A."/>
        </authorList>
    </citation>
    <scope>NUCLEOTIDE SEQUENCE [LARGE SCALE GENOMIC DNA]</scope>
    <source>
        <strain evidence="21 22">AM80</strain>
    </source>
</reference>
<dbReference type="PROSITE" id="PS00798">
    <property type="entry name" value="ALDOKETO_REDUCTASE_1"/>
    <property type="match status" value="1"/>
</dbReference>
<evidence type="ECO:0000256" key="15">
    <source>
        <dbReference type="ARBA" id="ARBA00067802"/>
    </source>
</evidence>
<evidence type="ECO:0000256" key="1">
    <source>
        <dbReference type="ARBA" id="ARBA00004496"/>
    </source>
</evidence>
<evidence type="ECO:0000256" key="8">
    <source>
        <dbReference type="ARBA" id="ARBA00022832"/>
    </source>
</evidence>
<evidence type="ECO:0000313" key="22">
    <source>
        <dbReference type="Proteomes" id="UP000283634"/>
    </source>
</evidence>
<dbReference type="Gene3D" id="3.20.20.100">
    <property type="entry name" value="NADP-dependent oxidoreductase domain"/>
    <property type="match status" value="1"/>
</dbReference>
<dbReference type="VEuPathDB" id="TriTrypDB:TRSC58_04734"/>
<comment type="catalytic activity">
    <reaction evidence="13">
        <text>prostaglandin F2alpha + NADP(+) = prostaglandin H2 + NADPH + H(+)</text>
        <dbReference type="Rhea" id="RHEA:45312"/>
        <dbReference type="ChEBI" id="CHEBI:15378"/>
        <dbReference type="ChEBI" id="CHEBI:57404"/>
        <dbReference type="ChEBI" id="CHEBI:57405"/>
        <dbReference type="ChEBI" id="CHEBI:57783"/>
        <dbReference type="ChEBI" id="CHEBI:58349"/>
    </reaction>
</comment>
<dbReference type="Pfam" id="PF00248">
    <property type="entry name" value="Aldo_ket_red"/>
    <property type="match status" value="1"/>
</dbReference>
<comment type="caution">
    <text evidence="21">The sequence shown here is derived from an EMBL/GenBank/DDBJ whole genome shotgun (WGS) entry which is preliminary data.</text>
</comment>
<comment type="function">
    <text evidence="14">Catalyzes the NADP-dependent formation of prostaglandin F2-alpha from prostaglandin H2. Also has aldo/ketoreductase activity towards the synthetic substrates 9,10-phenanthrenequinone and p-nitrobenzaldehyde.</text>
</comment>
<dbReference type="InterPro" id="IPR036812">
    <property type="entry name" value="NAD(P)_OxRdtase_dom_sf"/>
</dbReference>
<dbReference type="SUPFAM" id="SSF51430">
    <property type="entry name" value="NAD(P)-linked oxidoreductase"/>
    <property type="match status" value="1"/>
</dbReference>
<sequence length="277" mass="31421">MACAPSVKLSNGVPMPQLGLGVWKSAEGEETVHAVKCAIKAGYRHVDTAAIYKNEKSVGKGIAACGVPREEIFVTTKLWNADQGYEKALKALETSLKKLALTYVDLYLIHWPGKDKYLDSWRALEKLYEEKKVRAIGVCNFQKHHLEELLKHCNVPPMVNQIELHPLNNQKELREYCKAKNIVVTAWSPLGQGNLLVDPKLKAIADKYGRTPAQVMLRWNVQHDLITIPKSTHESRIVENSKIFDFKLAPEDMNAIDAMNTNHRYGPHPDEFMYDFE</sequence>
<evidence type="ECO:0000313" key="21">
    <source>
        <dbReference type="EMBL" id="RNF02902.1"/>
    </source>
</evidence>
<keyword evidence="12" id="KW-0275">Fatty acid biosynthesis</keyword>
<dbReference type="InterPro" id="IPR023210">
    <property type="entry name" value="NADP_OxRdtase_dom"/>
</dbReference>
<evidence type="ECO:0000256" key="11">
    <source>
        <dbReference type="ARBA" id="ARBA00023098"/>
    </source>
</evidence>
<protein>
    <recommendedName>
        <fullName evidence="15">9,11-endoperoxide prostaglandin H2 reductase</fullName>
    </recommendedName>
    <alternativeName>
        <fullName evidence="16">Prostaglandin F2-alpha synthase</fullName>
    </alternativeName>
</protein>
<dbReference type="OrthoDB" id="416253at2759"/>
<feature type="binding site" evidence="18">
    <location>
        <position position="110"/>
    </location>
    <ligand>
        <name>substrate</name>
    </ligand>
</feature>
<keyword evidence="7" id="KW-0643">Prostaglandin biosynthesis</keyword>
<dbReference type="PROSITE" id="PS00062">
    <property type="entry name" value="ALDOKETO_REDUCTASE_2"/>
    <property type="match status" value="1"/>
</dbReference>
<evidence type="ECO:0000256" key="2">
    <source>
        <dbReference type="ARBA" id="ARBA00004702"/>
    </source>
</evidence>
<dbReference type="Proteomes" id="UP000283634">
    <property type="component" value="Unassembled WGS sequence"/>
</dbReference>
<dbReference type="PANTHER" id="PTHR43827">
    <property type="entry name" value="2,5-DIKETO-D-GLUCONIC ACID REDUCTASE"/>
    <property type="match status" value="1"/>
</dbReference>
<dbReference type="PROSITE" id="PS00063">
    <property type="entry name" value="ALDOKETO_REDUCTASE_3"/>
    <property type="match status" value="1"/>
</dbReference>
<evidence type="ECO:0000256" key="5">
    <source>
        <dbReference type="ARBA" id="ARBA00022501"/>
    </source>
</evidence>
<evidence type="ECO:0000256" key="6">
    <source>
        <dbReference type="ARBA" id="ARBA00022516"/>
    </source>
</evidence>
<keyword evidence="8" id="KW-0276">Fatty acid metabolism</keyword>
<name>A0A422NBS6_TRYRA</name>
<keyword evidence="9" id="KW-0521">NADP</keyword>
<evidence type="ECO:0000256" key="12">
    <source>
        <dbReference type="ARBA" id="ARBA00023160"/>
    </source>
</evidence>
<evidence type="ECO:0000256" key="4">
    <source>
        <dbReference type="ARBA" id="ARBA00011245"/>
    </source>
</evidence>
<comment type="subcellular location">
    <subcellularLocation>
        <location evidence="1">Cytoplasm</location>
    </subcellularLocation>
</comment>
<dbReference type="GeneID" id="40330038"/>
<feature type="site" description="Lowers pKa of active site Tyr" evidence="19">
    <location>
        <position position="77"/>
    </location>
</feature>
<proteinExistence type="inferred from homology"/>
<dbReference type="AlphaFoldDB" id="A0A422NBS6"/>
<feature type="domain" description="NADP-dependent oxidoreductase" evidence="20">
    <location>
        <begin position="18"/>
        <end position="260"/>
    </location>
</feature>
<keyword evidence="10 21" id="KW-0560">Oxidoreductase</keyword>
<evidence type="ECO:0000256" key="18">
    <source>
        <dbReference type="PIRSR" id="PIRSR000097-2"/>
    </source>
</evidence>
<dbReference type="PANTHER" id="PTHR43827:SF3">
    <property type="entry name" value="NADP-DEPENDENT OXIDOREDUCTASE DOMAIN-CONTAINING PROTEIN"/>
    <property type="match status" value="1"/>
</dbReference>
<comment type="subunit">
    <text evidence="4">Monomer.</text>
</comment>
<dbReference type="RefSeq" id="XP_029237189.1">
    <property type="nucleotide sequence ID" value="XM_029382960.1"/>
</dbReference>
<evidence type="ECO:0000256" key="9">
    <source>
        <dbReference type="ARBA" id="ARBA00022857"/>
    </source>
</evidence>